<dbReference type="Gene3D" id="1.10.287.1490">
    <property type="match status" value="1"/>
</dbReference>
<dbReference type="EMBL" id="LR783621">
    <property type="protein sequence ID" value="CAB3228130.1"/>
    <property type="molecule type" value="mRNA"/>
</dbReference>
<feature type="compositionally biased region" description="Low complexity" evidence="2">
    <location>
        <begin position="58"/>
        <end position="68"/>
    </location>
</feature>
<feature type="compositionally biased region" description="Polar residues" evidence="2">
    <location>
        <begin position="340"/>
        <end position="351"/>
    </location>
</feature>
<accession>A0A6F9D979</accession>
<dbReference type="PANTHER" id="PTHR46292:SF1">
    <property type="entry name" value="COILED-COIL DOMAIN-CONTAINING PROTEIN 102A"/>
    <property type="match status" value="1"/>
</dbReference>
<evidence type="ECO:0000313" key="3">
    <source>
        <dbReference type="EMBL" id="CAB3228130.1"/>
    </source>
</evidence>
<evidence type="ECO:0000256" key="1">
    <source>
        <dbReference type="ARBA" id="ARBA00023054"/>
    </source>
</evidence>
<keyword evidence="1" id="KW-0175">Coiled coil</keyword>
<sequence>MLIQENTSLKVDLKNHHKADVASENGSLHSETTRSQSTGIQNKSKTESSNFRKGGVKSNTSVASNTSSVDEDHLSQKVGALQLKVEESVKTIQAERNSKLTLHKTIEDLSQQLSTYKKKFEEMKDGKQDALKQLSRIQESHRLDLVRINTNLEEELENRSQMERKIHDLREEIERLQEENTCEWGRRERLETEKLQLERENKRLKTSSNEMQTEMERRRKTTAEDRDHELQHAQIELHDLHEELSDLRRQYNKDQKLLEDKQEELAHSRRRAEKHETEVRALRNRVEEIKKQQTNTEDELDSAQNQTRKLSRQVEEKDEELEKLHLQLGQLQTRLRRETPTPSWPKSTFTRSGKDDLIGSDSSSDV</sequence>
<feature type="region of interest" description="Disordered" evidence="2">
    <location>
        <begin position="1"/>
        <end position="73"/>
    </location>
</feature>
<feature type="compositionally biased region" description="Basic and acidic residues" evidence="2">
    <location>
        <begin position="11"/>
        <end position="21"/>
    </location>
</feature>
<feature type="region of interest" description="Disordered" evidence="2">
    <location>
        <begin position="198"/>
        <end position="228"/>
    </location>
</feature>
<protein>
    <submittedName>
        <fullName evidence="3">Coiled-coil domain-containing protein 102A-like</fullName>
    </submittedName>
</protein>
<feature type="compositionally biased region" description="Polar residues" evidence="2">
    <location>
        <begin position="24"/>
        <end position="51"/>
    </location>
</feature>
<feature type="compositionally biased region" description="Basic and acidic residues" evidence="2">
    <location>
        <begin position="312"/>
        <end position="325"/>
    </location>
</feature>
<name>A0A6F9D979_9ASCI</name>
<evidence type="ECO:0000256" key="2">
    <source>
        <dbReference type="SAM" id="MobiDB-lite"/>
    </source>
</evidence>
<dbReference type="PANTHER" id="PTHR46292">
    <property type="entry name" value="COILED-COIL DOMAIN-CONTAINING PROTEIN 102A"/>
    <property type="match status" value="1"/>
</dbReference>
<dbReference type="AlphaFoldDB" id="A0A6F9D979"/>
<gene>
    <name evidence="3" type="primary">Ccdc102a-001</name>
</gene>
<feature type="region of interest" description="Disordered" evidence="2">
    <location>
        <begin position="287"/>
        <end position="366"/>
    </location>
</feature>
<organism evidence="3">
    <name type="scientific">Phallusia mammillata</name>
    <dbReference type="NCBI Taxonomy" id="59560"/>
    <lineage>
        <taxon>Eukaryota</taxon>
        <taxon>Metazoa</taxon>
        <taxon>Chordata</taxon>
        <taxon>Tunicata</taxon>
        <taxon>Ascidiacea</taxon>
        <taxon>Phlebobranchia</taxon>
        <taxon>Ascidiidae</taxon>
        <taxon>Phallusia</taxon>
    </lineage>
</organism>
<reference evidence="3" key="1">
    <citation type="submission" date="2020-04" db="EMBL/GenBank/DDBJ databases">
        <authorList>
            <person name="Neveu A P."/>
        </authorList>
    </citation>
    <scope>NUCLEOTIDE SEQUENCE</scope>
    <source>
        <tissue evidence="3">Whole embryo</tissue>
    </source>
</reference>
<feature type="compositionally biased region" description="Basic and acidic residues" evidence="2">
    <location>
        <begin position="214"/>
        <end position="228"/>
    </location>
</feature>
<proteinExistence type="evidence at transcript level"/>
<dbReference type="Gene3D" id="1.20.5.340">
    <property type="match status" value="1"/>
</dbReference>